<protein>
    <submittedName>
        <fullName evidence="2">Uncharacterized protein</fullName>
    </submittedName>
</protein>
<proteinExistence type="predicted"/>
<evidence type="ECO:0000256" key="1">
    <source>
        <dbReference type="SAM" id="Coils"/>
    </source>
</evidence>
<reference evidence="2 3" key="1">
    <citation type="submission" date="2024-09" db="EMBL/GenBank/DDBJ databases">
        <title>Floridaenema gen nov. (Aerosakkonemataceae, Aerosakkonematales ord. nov., Cyanobacteria) from benthic tropical and subtropical fresh waters, with the description of four new species.</title>
        <authorList>
            <person name="Moretto J.A."/>
            <person name="Berthold D.E."/>
            <person name="Lefler F.W."/>
            <person name="Huang I.-S."/>
            <person name="Laughinghouse H. IV."/>
        </authorList>
    </citation>
    <scope>NUCLEOTIDE SEQUENCE [LARGE SCALE GENOMIC DNA]</scope>
    <source>
        <strain evidence="2 3">BLCC-F167</strain>
    </source>
</reference>
<dbReference type="EMBL" id="JBHFNT010000105">
    <property type="protein sequence ID" value="MFB2835327.1"/>
    <property type="molecule type" value="Genomic_DNA"/>
</dbReference>
<dbReference type="RefSeq" id="WP_413277741.1">
    <property type="nucleotide sequence ID" value="NZ_JBHFNT010000105.1"/>
</dbReference>
<gene>
    <name evidence="2" type="ORF">ACE1CA_12420</name>
</gene>
<evidence type="ECO:0000313" key="2">
    <source>
        <dbReference type="EMBL" id="MFB2835327.1"/>
    </source>
</evidence>
<comment type="caution">
    <text evidence="2">The sequence shown here is derived from an EMBL/GenBank/DDBJ whole genome shotgun (WGS) entry which is preliminary data.</text>
</comment>
<keyword evidence="3" id="KW-1185">Reference proteome</keyword>
<evidence type="ECO:0000313" key="3">
    <source>
        <dbReference type="Proteomes" id="UP001576780"/>
    </source>
</evidence>
<keyword evidence="1" id="KW-0175">Coiled coil</keyword>
<feature type="coiled-coil region" evidence="1">
    <location>
        <begin position="124"/>
        <end position="156"/>
    </location>
</feature>
<sequence>MDIEFGCVQEYNTKRGFGFVSRTFKSINRHKSGVWFHITVVKCNYPDLARELDTGSSNNVSFWYEIDSNEREKVSRIWLDVKDIPDKQRNDLVAHIEHRWRNIDNSTPDWLDQVTVALVGQLRKDELDQERRKIVRERKEAKEQEQRNILESYLEEFLRDEKPNQVDDEKIKRVYIGLPEHLAHLVLWVNRVSRTHPWSHIPGGSDVVVEYRDGHARGYDWIKKPSVYIRSFFAGEILRVYVRTYNNEHEYFNAPFEEVWNSETSNEMPWESLEKFERRKQNQYVLYEDNEIDISFDIQEGTEHLQWLLSEFGEDVFPDHD</sequence>
<dbReference type="Proteomes" id="UP001576780">
    <property type="component" value="Unassembled WGS sequence"/>
</dbReference>
<accession>A0ABV4WJR9</accession>
<organism evidence="2 3">
    <name type="scientific">Floridaenema evergladense BLCC-F167</name>
    <dbReference type="NCBI Taxonomy" id="3153639"/>
    <lineage>
        <taxon>Bacteria</taxon>
        <taxon>Bacillati</taxon>
        <taxon>Cyanobacteriota</taxon>
        <taxon>Cyanophyceae</taxon>
        <taxon>Oscillatoriophycideae</taxon>
        <taxon>Aerosakkonematales</taxon>
        <taxon>Aerosakkonemataceae</taxon>
        <taxon>Floridanema</taxon>
        <taxon>Floridanema evergladense</taxon>
    </lineage>
</organism>
<name>A0ABV4WJR9_9CYAN</name>